<evidence type="ECO:0000256" key="4">
    <source>
        <dbReference type="SAM" id="SignalP"/>
    </source>
</evidence>
<dbReference type="InterPro" id="IPR002350">
    <property type="entry name" value="Kazal_dom"/>
</dbReference>
<dbReference type="AlphaFoldDB" id="A0A075BHG9"/>
<feature type="domain" description="Kazal-like" evidence="5">
    <location>
        <begin position="22"/>
        <end position="73"/>
    </location>
</feature>
<dbReference type="PANTHER" id="PTHR10913:SF45">
    <property type="entry name" value="FOLLISTATIN, ISOFORM A-RELATED"/>
    <property type="match status" value="1"/>
</dbReference>
<dbReference type="Gene3D" id="3.30.60.30">
    <property type="match status" value="4"/>
</dbReference>
<dbReference type="EMBL" id="JX185301">
    <property type="protein sequence ID" value="AGH68885.1"/>
    <property type="molecule type" value="mRNA"/>
</dbReference>
<dbReference type="GeneID" id="119590490"/>
<keyword evidence="4" id="KW-0732">Signal</keyword>
<organism evidence="6">
    <name type="scientific">Penaeus monodon</name>
    <name type="common">Giant tiger prawn</name>
    <dbReference type="NCBI Taxonomy" id="6687"/>
    <lineage>
        <taxon>Eukaryota</taxon>
        <taxon>Metazoa</taxon>
        <taxon>Ecdysozoa</taxon>
        <taxon>Arthropoda</taxon>
        <taxon>Crustacea</taxon>
        <taxon>Multicrustacea</taxon>
        <taxon>Malacostraca</taxon>
        <taxon>Eumalacostraca</taxon>
        <taxon>Eucarida</taxon>
        <taxon>Decapoda</taxon>
        <taxon>Dendrobranchiata</taxon>
        <taxon>Penaeoidea</taxon>
        <taxon>Penaeidae</taxon>
        <taxon>Penaeus</taxon>
    </lineage>
</organism>
<dbReference type="KEGG" id="pmoo:119590490"/>
<evidence type="ECO:0000256" key="2">
    <source>
        <dbReference type="ARBA" id="ARBA00022900"/>
    </source>
</evidence>
<evidence type="ECO:0000313" key="6">
    <source>
        <dbReference type="EMBL" id="AGH68885.1"/>
    </source>
</evidence>
<feature type="domain" description="Kazal-like" evidence="5">
    <location>
        <begin position="118"/>
        <end position="168"/>
    </location>
</feature>
<feature type="domain" description="Kazal-like" evidence="5">
    <location>
        <begin position="169"/>
        <end position="214"/>
    </location>
</feature>
<accession>A0A075BHG9</accession>
<dbReference type="InterPro" id="IPR036058">
    <property type="entry name" value="Kazal_dom_sf"/>
</dbReference>
<dbReference type="OrthoDB" id="192611at2759"/>
<dbReference type="PROSITE" id="PS51465">
    <property type="entry name" value="KAZAL_2"/>
    <property type="match status" value="4"/>
</dbReference>
<dbReference type="Pfam" id="PF00050">
    <property type="entry name" value="Kazal_1"/>
    <property type="match status" value="3"/>
</dbReference>
<keyword evidence="3" id="KW-1015">Disulfide bond</keyword>
<dbReference type="SUPFAM" id="SSF100895">
    <property type="entry name" value="Kazal-type serine protease inhibitors"/>
    <property type="match status" value="4"/>
</dbReference>
<dbReference type="Pfam" id="PF07648">
    <property type="entry name" value="Kazal_2"/>
    <property type="match status" value="1"/>
</dbReference>
<feature type="domain" description="Kazal-like" evidence="5">
    <location>
        <begin position="74"/>
        <end position="117"/>
    </location>
</feature>
<dbReference type="RefSeq" id="XP_037795071.1">
    <property type="nucleotide sequence ID" value="XM_037939143.1"/>
</dbReference>
<sequence>MLLCKITLIHLLLQGFAVFNDANSDHDCIGYCPEVYDPVCASNGWTYNNDCELQAMIKCQGWNITKTHDQACECHKACPTTFAPVCGSDNKTYLNECVFEVASCWDHSLDKASEGACGWGIHCLQYCPEVYDPVCGSNGQTYTNECELQAAIQCRGLQIAKRHDQACECHATCPLIHDPVCGTDDRTYYNECFFTKASCWDRSILKKKNGPCDRKWKYLLEI</sequence>
<keyword evidence="2" id="KW-0722">Serine protease inhibitor</keyword>
<evidence type="ECO:0000256" key="1">
    <source>
        <dbReference type="ARBA" id="ARBA00022690"/>
    </source>
</evidence>
<feature type="signal peptide" evidence="4">
    <location>
        <begin position="1"/>
        <end position="17"/>
    </location>
</feature>
<evidence type="ECO:0000256" key="3">
    <source>
        <dbReference type="ARBA" id="ARBA00023157"/>
    </source>
</evidence>
<dbReference type="CDD" id="cd00104">
    <property type="entry name" value="KAZAL_FS"/>
    <property type="match status" value="4"/>
</dbReference>
<feature type="chain" id="PRO_5001705373" evidence="4">
    <location>
        <begin position="18"/>
        <end position="222"/>
    </location>
</feature>
<name>A0A075BHG9_PENMO</name>
<dbReference type="InterPro" id="IPR050653">
    <property type="entry name" value="Prot_Inhib_GrowthFact_Antg"/>
</dbReference>
<keyword evidence="1" id="KW-0646">Protease inhibitor</keyword>
<protein>
    <submittedName>
        <fullName evidence="6">Kazal type protease inhibitor</fullName>
    </submittedName>
</protein>
<dbReference type="GO" id="GO:0005576">
    <property type="term" value="C:extracellular region"/>
    <property type="evidence" value="ECO:0007669"/>
    <property type="project" value="TreeGrafter"/>
</dbReference>
<dbReference type="SMART" id="SM00280">
    <property type="entry name" value="KAZAL"/>
    <property type="match status" value="4"/>
</dbReference>
<dbReference type="PANTHER" id="PTHR10913">
    <property type="entry name" value="FOLLISTATIN-RELATED"/>
    <property type="match status" value="1"/>
</dbReference>
<reference evidence="6" key="1">
    <citation type="submission" date="2012-06" db="EMBL/GenBank/DDBJ databases">
        <title>PmKAZ, an interacting protein of PmGPS2.</title>
        <authorList>
            <person name="Hiranchan J."/>
            <person name="Senapin S."/>
            <person name="Sriphaijit T."/>
            <person name="Somboonna N."/>
            <person name="Flegel T.W."/>
        </authorList>
    </citation>
    <scope>NUCLEOTIDE SEQUENCE</scope>
    <source>
        <tissue evidence="6">Hemocytes</tissue>
    </source>
</reference>
<evidence type="ECO:0000259" key="5">
    <source>
        <dbReference type="PROSITE" id="PS51465"/>
    </source>
</evidence>
<proteinExistence type="evidence at transcript level"/>